<organism evidence="1 2">
    <name type="scientific">Cellulomonas biazotea</name>
    <dbReference type="NCBI Taxonomy" id="1709"/>
    <lineage>
        <taxon>Bacteria</taxon>
        <taxon>Bacillati</taxon>
        <taxon>Actinomycetota</taxon>
        <taxon>Actinomycetes</taxon>
        <taxon>Micrococcales</taxon>
        <taxon>Cellulomonadaceae</taxon>
        <taxon>Cellulomonas</taxon>
    </lineage>
</organism>
<keyword evidence="2" id="KW-1185">Reference proteome</keyword>
<name>A0A402DWB6_9CELL</name>
<gene>
    <name evidence="1" type="ORF">CBZ_34600</name>
</gene>
<comment type="caution">
    <text evidence="1">The sequence shown here is derived from an EMBL/GenBank/DDBJ whole genome shotgun (WGS) entry which is preliminary data.</text>
</comment>
<accession>A0A402DWB6</accession>
<protein>
    <recommendedName>
        <fullName evidence="3">Fis family transcriptional regulator</fullName>
    </recommendedName>
</protein>
<dbReference type="EMBL" id="BIMR01000407">
    <property type="protein sequence ID" value="GCE78404.1"/>
    <property type="molecule type" value="Genomic_DNA"/>
</dbReference>
<proteinExistence type="predicted"/>
<sequence>MASSPVRDPGGGDGGTTAGRYRDRVRWEALFDDMEAQLAAARTAALRADVAELTRAERATVGLVDRLRAAQGSAVALRLAAGEPLRGTLVDVAHEWVLLDLGGAQRALVPVGAVVAVGGLGAHAAPAAGAVERRLGLGHALRALARDRAVVRVGVAGDEVVGRLDGVGADHVDVGGLDGAPGRRPVWAVPFAAITTVRTG</sequence>
<reference evidence="1 2" key="1">
    <citation type="submission" date="2019-01" db="EMBL/GenBank/DDBJ databases">
        <title>Draft genome sequence of Cellulomonas takizawaensis strain TKZ-21.</title>
        <authorList>
            <person name="Yamamura H."/>
            <person name="Hayashi T."/>
            <person name="Hamada M."/>
            <person name="Serisawa Y."/>
            <person name="Matsuyama K."/>
            <person name="Nakagawa Y."/>
            <person name="Otoguro M."/>
            <person name="Yanagida F."/>
            <person name="Hayakawa M."/>
        </authorList>
    </citation>
    <scope>NUCLEOTIDE SEQUENCE [LARGE SCALE GENOMIC DNA]</scope>
    <source>
        <strain evidence="1 2">NBRC12680</strain>
    </source>
</reference>
<dbReference type="Proteomes" id="UP000289954">
    <property type="component" value="Unassembled WGS sequence"/>
</dbReference>
<evidence type="ECO:0008006" key="3">
    <source>
        <dbReference type="Google" id="ProtNLM"/>
    </source>
</evidence>
<evidence type="ECO:0000313" key="1">
    <source>
        <dbReference type="EMBL" id="GCE78404.1"/>
    </source>
</evidence>
<dbReference type="AlphaFoldDB" id="A0A402DWB6"/>
<evidence type="ECO:0000313" key="2">
    <source>
        <dbReference type="Proteomes" id="UP000289954"/>
    </source>
</evidence>